<name>A0A2H4UT88_9VIRU</name>
<organism evidence="1">
    <name type="scientific">Bodo saltans virus</name>
    <dbReference type="NCBI Taxonomy" id="2024608"/>
    <lineage>
        <taxon>Viruses</taxon>
        <taxon>Varidnaviria</taxon>
        <taxon>Bamfordvirae</taxon>
        <taxon>Nucleocytoviricota</taxon>
        <taxon>Megaviricetes</taxon>
        <taxon>Imitervirales</taxon>
        <taxon>Mimiviridae</taxon>
        <taxon>Klosneuvirinae</taxon>
        <taxon>Theiavirus</taxon>
        <taxon>Theiavirus salishense</taxon>
    </lineage>
</organism>
<keyword evidence="2" id="KW-1185">Reference proteome</keyword>
<accession>A0A2H4UT88</accession>
<evidence type="ECO:0000313" key="2">
    <source>
        <dbReference type="Proteomes" id="UP000240325"/>
    </source>
</evidence>
<sequence>MYINNGSYNKKIFQFFCIKLCDLFYFMNCCKILQKTFILRFLL</sequence>
<protein>
    <submittedName>
        <fullName evidence="1">Uncharacterized protein</fullName>
    </submittedName>
</protein>
<evidence type="ECO:0000313" key="1">
    <source>
        <dbReference type="EMBL" id="ATZ80152.1"/>
    </source>
</evidence>
<dbReference type="Proteomes" id="UP000240325">
    <property type="component" value="Segment"/>
</dbReference>
<proteinExistence type="predicted"/>
<reference evidence="1" key="1">
    <citation type="journal article" date="2017" name="Elife">
        <title>The kinetoplastid-infecting Bodo saltans virus (BsV), a window into the most abundant giant viruses in the sea.</title>
        <authorList>
            <person name="Deeg C.M."/>
            <person name="Chow C.-E.T."/>
            <person name="Suttle C.A."/>
        </authorList>
    </citation>
    <scope>NUCLEOTIDE SEQUENCE</scope>
    <source>
        <strain evidence="1">NG1</strain>
    </source>
</reference>
<gene>
    <name evidence="1" type="ORF">BMW23_0092</name>
</gene>
<dbReference type="EMBL" id="MF782455">
    <property type="protein sequence ID" value="ATZ80152.1"/>
    <property type="molecule type" value="Genomic_DNA"/>
</dbReference>